<name>A0A3N1M1H2_9PROT</name>
<evidence type="ECO:0000313" key="3">
    <source>
        <dbReference type="EMBL" id="ROQ01364.1"/>
    </source>
</evidence>
<dbReference type="RefSeq" id="WP_170216301.1">
    <property type="nucleotide sequence ID" value="NZ_AP019700.1"/>
</dbReference>
<dbReference type="AlphaFoldDB" id="A0A3N1M1H2"/>
<feature type="transmembrane region" description="Helical" evidence="1">
    <location>
        <begin position="118"/>
        <end position="135"/>
    </location>
</feature>
<keyword evidence="1" id="KW-1133">Transmembrane helix</keyword>
<proteinExistence type="predicted"/>
<evidence type="ECO:0000313" key="4">
    <source>
        <dbReference type="Proteomes" id="UP000278222"/>
    </source>
</evidence>
<dbReference type="Proteomes" id="UP000278222">
    <property type="component" value="Unassembled WGS sequence"/>
</dbReference>
<keyword evidence="1" id="KW-0472">Membrane</keyword>
<keyword evidence="4" id="KW-1185">Reference proteome</keyword>
<evidence type="ECO:0000256" key="1">
    <source>
        <dbReference type="SAM" id="Phobius"/>
    </source>
</evidence>
<reference evidence="3 4" key="1">
    <citation type="submission" date="2018-11" db="EMBL/GenBank/DDBJ databases">
        <title>Genomic Encyclopedia of Type Strains, Phase IV (KMG-IV): sequencing the most valuable type-strain genomes for metagenomic binning, comparative biology and taxonomic classification.</title>
        <authorList>
            <person name="Goeker M."/>
        </authorList>
    </citation>
    <scope>NUCLEOTIDE SEQUENCE [LARGE SCALE GENOMIC DNA]</scope>
    <source>
        <strain evidence="3 4">DSM 5900</strain>
    </source>
</reference>
<protein>
    <submittedName>
        <fullName evidence="3">Putative tricarboxylic transport membrane protein</fullName>
    </submittedName>
</protein>
<feature type="transmembrane region" description="Helical" evidence="1">
    <location>
        <begin position="79"/>
        <end position="112"/>
    </location>
</feature>
<dbReference type="EMBL" id="RJKX01000011">
    <property type="protein sequence ID" value="ROQ01364.1"/>
    <property type="molecule type" value="Genomic_DNA"/>
</dbReference>
<accession>A0A3N1M1H2</accession>
<dbReference type="InterPro" id="IPR009936">
    <property type="entry name" value="DUF1468"/>
</dbReference>
<sequence length="150" mass="16058">MRPDLPSGLLWLAAGAFVAWEGYELGLGSANDPGSGFVLFWVGLLLVVLALVQLGQALARPAEAGIRALWRDLHWWKPVGAVVVLAIYAVALLPVGYLLSTFAFLLVLMLAVDRNPPVTAATVALSATAITFLVFDKWLGVGLPRGIFYL</sequence>
<organism evidence="3 4">
    <name type="scientific">Stella humosa</name>
    <dbReference type="NCBI Taxonomy" id="94"/>
    <lineage>
        <taxon>Bacteria</taxon>
        <taxon>Pseudomonadati</taxon>
        <taxon>Pseudomonadota</taxon>
        <taxon>Alphaproteobacteria</taxon>
        <taxon>Rhodospirillales</taxon>
        <taxon>Stellaceae</taxon>
        <taxon>Stella</taxon>
    </lineage>
</organism>
<feature type="domain" description="DUF1468" evidence="2">
    <location>
        <begin position="8"/>
        <end position="144"/>
    </location>
</feature>
<feature type="transmembrane region" description="Helical" evidence="1">
    <location>
        <begin position="35"/>
        <end position="58"/>
    </location>
</feature>
<keyword evidence="1" id="KW-0812">Transmembrane</keyword>
<comment type="caution">
    <text evidence="3">The sequence shown here is derived from an EMBL/GenBank/DDBJ whole genome shotgun (WGS) entry which is preliminary data.</text>
</comment>
<gene>
    <name evidence="3" type="ORF">EDC65_0542</name>
</gene>
<dbReference type="Pfam" id="PF07331">
    <property type="entry name" value="TctB"/>
    <property type="match status" value="1"/>
</dbReference>
<evidence type="ECO:0000259" key="2">
    <source>
        <dbReference type="Pfam" id="PF07331"/>
    </source>
</evidence>